<sequence length="288" mass="32143">AQLLTPSAFQPRQDDSNPESTDRQGEGTPVRTKTRNEVFSGSAWDALKVRHILRRKVGKGLPNELVDKIMDAAEYWASEMAYMAVMPERSRQGNRVIVRQDHDMVVLKTVPLCFTKQGNDNASGLTPLPYRGTHPCRKIIFHLSSHDQGGGGDATGPELYQKESWTWFDTEVIHAAHKRGAAEWLENEKGLVAHQIGPGAGPFILDQTGYRSIGGNVEIVWHYLDDIEPDSEEAGIIERTKGRGRETLDGRGVRELQVGDAIAVWARARFPNWTNIVYNASAQVFWAV</sequence>
<dbReference type="EMBL" id="JAPQKS010000002">
    <property type="protein sequence ID" value="KAJ5247013.1"/>
    <property type="molecule type" value="Genomic_DNA"/>
</dbReference>
<comment type="caution">
    <text evidence="2">The sequence shown here is derived from an EMBL/GenBank/DDBJ whole genome shotgun (WGS) entry which is preliminary data.</text>
</comment>
<evidence type="ECO:0000313" key="2">
    <source>
        <dbReference type="EMBL" id="KAJ5247013.1"/>
    </source>
</evidence>
<dbReference type="AlphaFoldDB" id="A0A9W9TXY0"/>
<evidence type="ECO:0000313" key="3">
    <source>
        <dbReference type="Proteomes" id="UP001150941"/>
    </source>
</evidence>
<dbReference type="RefSeq" id="XP_058334434.1">
    <property type="nucleotide sequence ID" value="XM_058471293.1"/>
</dbReference>
<organism evidence="2 3">
    <name type="scientific">Penicillium chermesinum</name>
    <dbReference type="NCBI Taxonomy" id="63820"/>
    <lineage>
        <taxon>Eukaryota</taxon>
        <taxon>Fungi</taxon>
        <taxon>Dikarya</taxon>
        <taxon>Ascomycota</taxon>
        <taxon>Pezizomycotina</taxon>
        <taxon>Eurotiomycetes</taxon>
        <taxon>Eurotiomycetidae</taxon>
        <taxon>Eurotiales</taxon>
        <taxon>Aspergillaceae</taxon>
        <taxon>Penicillium</taxon>
    </lineage>
</organism>
<proteinExistence type="predicted"/>
<accession>A0A9W9TXY0</accession>
<feature type="region of interest" description="Disordered" evidence="1">
    <location>
        <begin position="1"/>
        <end position="31"/>
    </location>
</feature>
<reference evidence="2" key="2">
    <citation type="journal article" date="2023" name="IMA Fungus">
        <title>Comparative genomic study of the Penicillium genus elucidates a diverse pangenome and 15 lateral gene transfer events.</title>
        <authorList>
            <person name="Petersen C."/>
            <person name="Sorensen T."/>
            <person name="Nielsen M.R."/>
            <person name="Sondergaard T.E."/>
            <person name="Sorensen J.L."/>
            <person name="Fitzpatrick D.A."/>
            <person name="Frisvad J.C."/>
            <person name="Nielsen K.L."/>
        </authorList>
    </citation>
    <scope>NUCLEOTIDE SEQUENCE</scope>
    <source>
        <strain evidence="2">IBT 19713</strain>
    </source>
</reference>
<feature type="compositionally biased region" description="Polar residues" evidence="1">
    <location>
        <begin position="1"/>
        <end position="10"/>
    </location>
</feature>
<keyword evidence="3" id="KW-1185">Reference proteome</keyword>
<dbReference type="Proteomes" id="UP001150941">
    <property type="component" value="Unassembled WGS sequence"/>
</dbReference>
<dbReference type="GeneID" id="83198596"/>
<feature type="non-terminal residue" evidence="2">
    <location>
        <position position="1"/>
    </location>
</feature>
<feature type="compositionally biased region" description="Basic and acidic residues" evidence="1">
    <location>
        <begin position="12"/>
        <end position="25"/>
    </location>
</feature>
<dbReference type="OrthoDB" id="66095at2759"/>
<name>A0A9W9TXY0_9EURO</name>
<evidence type="ECO:0000256" key="1">
    <source>
        <dbReference type="SAM" id="MobiDB-lite"/>
    </source>
</evidence>
<protein>
    <submittedName>
        <fullName evidence="2">Uncharacterized protein</fullName>
    </submittedName>
</protein>
<reference evidence="2" key="1">
    <citation type="submission" date="2022-11" db="EMBL/GenBank/DDBJ databases">
        <authorList>
            <person name="Petersen C."/>
        </authorList>
    </citation>
    <scope>NUCLEOTIDE SEQUENCE</scope>
    <source>
        <strain evidence="2">IBT 19713</strain>
    </source>
</reference>
<gene>
    <name evidence="2" type="ORF">N7468_001996</name>
</gene>